<name>A0A2T0S7G2_9ACTN</name>
<evidence type="ECO:0000313" key="4">
    <source>
        <dbReference type="Proteomes" id="UP000239209"/>
    </source>
</evidence>
<keyword evidence="4" id="KW-1185">Reference proteome</keyword>
<dbReference type="Proteomes" id="UP000239209">
    <property type="component" value="Unassembled WGS sequence"/>
</dbReference>
<proteinExistence type="predicted"/>
<accession>A0A2T0S7G2</accession>
<feature type="compositionally biased region" description="Pro residues" evidence="1">
    <location>
        <begin position="18"/>
        <end position="33"/>
    </location>
</feature>
<keyword evidence="2" id="KW-0812">Transmembrane</keyword>
<reference evidence="3 4" key="1">
    <citation type="submission" date="2018-03" db="EMBL/GenBank/DDBJ databases">
        <title>Genomic Encyclopedia of Archaeal and Bacterial Type Strains, Phase II (KMG-II): from individual species to whole genera.</title>
        <authorList>
            <person name="Goeker M."/>
        </authorList>
    </citation>
    <scope>NUCLEOTIDE SEQUENCE [LARGE SCALE GENOMIC DNA]</scope>
    <source>
        <strain evidence="3 4">DSM 45348</strain>
    </source>
</reference>
<sequence>MPDGDDVTTPPRRAVVPSPRPPHPSEALPPPGFHPGFHPAAQAGPYPDPWAVGGPPIEPARNTLAKGLMVGGALAVVATVALGAAVVYAENRTSPAEAAAPPAAGRKLTPFESVNAMLELQAAAVVRGDEKAWLAAVDPGRPKLRSRYRMMFQNLRALGVSHFAYQTSLRDRMGDGPKLGISADVAYCFADDVCTREKGVDSDGPPSVGQTLTLESIDGNWVITALTSRKGDKDEQKVPWESSALVTARGSRVTLVGTRSEQKYFERVLPIADRAATVNDRFAGLVGNPQKRYRIYLAGAKQWKTWYGGITDKWVVGYALPLRQAGTDVVLNMPELKSDPQLLSTTVQHELGHVVTVGNLHRRTYGQSDMWLKEGIAEYIGWYPQPASASWRRQSVSDAVHGSRPPTSIAVKALSADARSEDGDAFYGLGHFAADCLAKKYGQRALFTFVRMYLREDRDLDPASQQAFGKPFKTVDRSCVAWIRDRA</sequence>
<dbReference type="SUPFAM" id="SSF55486">
    <property type="entry name" value="Metalloproteases ('zincins'), catalytic domain"/>
    <property type="match status" value="1"/>
</dbReference>
<protein>
    <recommendedName>
        <fullName evidence="5">Peptidase MA superfamily protein</fullName>
    </recommendedName>
</protein>
<organism evidence="3 4">
    <name type="scientific">Pseudosporangium ferrugineum</name>
    <dbReference type="NCBI Taxonomy" id="439699"/>
    <lineage>
        <taxon>Bacteria</taxon>
        <taxon>Bacillati</taxon>
        <taxon>Actinomycetota</taxon>
        <taxon>Actinomycetes</taxon>
        <taxon>Micromonosporales</taxon>
        <taxon>Micromonosporaceae</taxon>
        <taxon>Pseudosporangium</taxon>
    </lineage>
</organism>
<feature type="region of interest" description="Disordered" evidence="1">
    <location>
        <begin position="1"/>
        <end position="48"/>
    </location>
</feature>
<dbReference type="AlphaFoldDB" id="A0A2T0S7G2"/>
<feature type="transmembrane region" description="Helical" evidence="2">
    <location>
        <begin position="68"/>
        <end position="89"/>
    </location>
</feature>
<dbReference type="RefSeq" id="WP_146164064.1">
    <property type="nucleotide sequence ID" value="NZ_PVZG01000006.1"/>
</dbReference>
<comment type="caution">
    <text evidence="3">The sequence shown here is derived from an EMBL/GenBank/DDBJ whole genome shotgun (WGS) entry which is preliminary data.</text>
</comment>
<dbReference type="EMBL" id="PVZG01000006">
    <property type="protein sequence ID" value="PRY29352.1"/>
    <property type="molecule type" value="Genomic_DNA"/>
</dbReference>
<evidence type="ECO:0008006" key="5">
    <source>
        <dbReference type="Google" id="ProtNLM"/>
    </source>
</evidence>
<dbReference type="OrthoDB" id="5171966at2"/>
<gene>
    <name evidence="3" type="ORF">CLV70_10669</name>
</gene>
<evidence type="ECO:0000256" key="2">
    <source>
        <dbReference type="SAM" id="Phobius"/>
    </source>
</evidence>
<evidence type="ECO:0000313" key="3">
    <source>
        <dbReference type="EMBL" id="PRY29352.1"/>
    </source>
</evidence>
<evidence type="ECO:0000256" key="1">
    <source>
        <dbReference type="SAM" id="MobiDB-lite"/>
    </source>
</evidence>
<keyword evidence="2" id="KW-0472">Membrane</keyword>
<keyword evidence="2" id="KW-1133">Transmembrane helix</keyword>